<accession>W1P335</accession>
<dbReference type="Proteomes" id="UP000017836">
    <property type="component" value="Unassembled WGS sequence"/>
</dbReference>
<dbReference type="Gramene" id="ERN02323">
    <property type="protein sequence ID" value="ERN02323"/>
    <property type="gene ID" value="AMTR_s00084p00179860"/>
</dbReference>
<protein>
    <submittedName>
        <fullName evidence="1">Uncharacterized protein</fullName>
    </submittedName>
</protein>
<feature type="non-terminal residue" evidence="1">
    <location>
        <position position="71"/>
    </location>
</feature>
<dbReference type="AlphaFoldDB" id="W1P335"/>
<reference evidence="2" key="1">
    <citation type="journal article" date="2013" name="Science">
        <title>The Amborella genome and the evolution of flowering plants.</title>
        <authorList>
            <consortium name="Amborella Genome Project"/>
        </authorList>
    </citation>
    <scope>NUCLEOTIDE SEQUENCE [LARGE SCALE GENOMIC DNA]</scope>
</reference>
<evidence type="ECO:0000313" key="1">
    <source>
        <dbReference type="EMBL" id="ERN02323.1"/>
    </source>
</evidence>
<dbReference type="EMBL" id="KI394648">
    <property type="protein sequence ID" value="ERN02323.1"/>
    <property type="molecule type" value="Genomic_DNA"/>
</dbReference>
<gene>
    <name evidence="1" type="ORF">AMTR_s00084p00179860</name>
</gene>
<keyword evidence="2" id="KW-1185">Reference proteome</keyword>
<sequence>MKIGSDNVQFEDIPSSLSSATRLLTLLGLGDRKVAETSEYDLVLLHVRRPGTATTNKEILNDELEWLNKLV</sequence>
<proteinExistence type="predicted"/>
<organism evidence="1 2">
    <name type="scientific">Amborella trichopoda</name>
    <dbReference type="NCBI Taxonomy" id="13333"/>
    <lineage>
        <taxon>Eukaryota</taxon>
        <taxon>Viridiplantae</taxon>
        <taxon>Streptophyta</taxon>
        <taxon>Embryophyta</taxon>
        <taxon>Tracheophyta</taxon>
        <taxon>Spermatophyta</taxon>
        <taxon>Magnoliopsida</taxon>
        <taxon>Amborellales</taxon>
        <taxon>Amborellaceae</taxon>
        <taxon>Amborella</taxon>
    </lineage>
</organism>
<dbReference type="HOGENOM" id="CLU_2747479_0_0_1"/>
<name>W1P335_AMBTC</name>
<evidence type="ECO:0000313" key="2">
    <source>
        <dbReference type="Proteomes" id="UP000017836"/>
    </source>
</evidence>